<keyword evidence="3" id="KW-1185">Reference proteome</keyword>
<name>A0A369T540_9PROT</name>
<gene>
    <name evidence="2" type="ORF">DRB17_17835</name>
</gene>
<accession>A0A369T540</accession>
<dbReference type="Proteomes" id="UP000253941">
    <property type="component" value="Unassembled WGS sequence"/>
</dbReference>
<dbReference type="AlphaFoldDB" id="A0A369T540"/>
<evidence type="ECO:0000256" key="1">
    <source>
        <dbReference type="SAM" id="MobiDB-lite"/>
    </source>
</evidence>
<comment type="caution">
    <text evidence="2">The sequence shown here is derived from an EMBL/GenBank/DDBJ whole genome shotgun (WGS) entry which is preliminary data.</text>
</comment>
<protein>
    <submittedName>
        <fullName evidence="2">Phage Gp37/Gp68 family protein</fullName>
    </submittedName>
</protein>
<evidence type="ECO:0000313" key="2">
    <source>
        <dbReference type="EMBL" id="RDD60461.1"/>
    </source>
</evidence>
<dbReference type="EMBL" id="QPMH01000026">
    <property type="protein sequence ID" value="RDD60461.1"/>
    <property type="molecule type" value="Genomic_DNA"/>
</dbReference>
<proteinExistence type="predicted"/>
<dbReference type="Pfam" id="PF07505">
    <property type="entry name" value="DUF5131"/>
    <property type="match status" value="1"/>
</dbReference>
<feature type="region of interest" description="Disordered" evidence="1">
    <location>
        <begin position="332"/>
        <end position="354"/>
    </location>
</feature>
<organism evidence="2 3">
    <name type="scientific">Ferruginivarius sediminum</name>
    <dbReference type="NCBI Taxonomy" id="2661937"/>
    <lineage>
        <taxon>Bacteria</taxon>
        <taxon>Pseudomonadati</taxon>
        <taxon>Pseudomonadota</taxon>
        <taxon>Alphaproteobacteria</taxon>
        <taxon>Rhodospirillales</taxon>
        <taxon>Rhodospirillaceae</taxon>
        <taxon>Ferruginivarius</taxon>
    </lineage>
</organism>
<reference evidence="2 3" key="1">
    <citation type="submission" date="2018-07" db="EMBL/GenBank/DDBJ databases">
        <title>Venubactetium sediminum gen. nov., sp. nov., isolated from a marine solar saltern.</title>
        <authorList>
            <person name="Wang S."/>
        </authorList>
    </citation>
    <scope>NUCLEOTIDE SEQUENCE [LARGE SCALE GENOMIC DNA]</scope>
    <source>
        <strain evidence="2 3">WD2A32</strain>
    </source>
</reference>
<sequence>MADKSKIEWTEATWNPITGCRVVSRGCRNCYAMKLAGGRLRHHPSRAGLTDDSKAGPVWNGEVRFYSPWLDQPLRWKRPRHIFVCAHGDLFYEGVPDDWIDRVFAIMGAAEQHTFQVLTKRPERMRDYMRKRGHAAWNSGRMGPDKWPAENIFLGVSVEDQTCANERIPALLDTPAAVRFLSCEPLLGPLDLSEISVGDGVMQPLETRRWSEEIAQWRDTSDEWEAEFLDWFGLSKMPAPDDLMWRPLDWVIAGGESGPKARPSHPDWFRGLRNQCQAAGVPFFFKQWGEYGPAPEGATHPLECHPVPGSKGLIRTRRLKDGQFMQRVGKKAAGRLLDGREHNDMPSLATEARP</sequence>
<dbReference type="RefSeq" id="WP_114583586.1">
    <property type="nucleotide sequence ID" value="NZ_QPMH01000026.1"/>
</dbReference>
<evidence type="ECO:0000313" key="3">
    <source>
        <dbReference type="Proteomes" id="UP000253941"/>
    </source>
</evidence>
<dbReference type="InterPro" id="IPR011101">
    <property type="entry name" value="DUF5131"/>
</dbReference>